<gene>
    <name evidence="2" type="ORF">POCULU_LOCUS5038</name>
</gene>
<protein>
    <submittedName>
        <fullName evidence="2">5296_t:CDS:1</fullName>
    </submittedName>
</protein>
<keyword evidence="3" id="KW-1185">Reference proteome</keyword>
<reference evidence="2" key="1">
    <citation type="submission" date="2021-06" db="EMBL/GenBank/DDBJ databases">
        <authorList>
            <person name="Kallberg Y."/>
            <person name="Tangrot J."/>
            <person name="Rosling A."/>
        </authorList>
    </citation>
    <scope>NUCLEOTIDE SEQUENCE</scope>
    <source>
        <strain evidence="2">IA702</strain>
    </source>
</reference>
<dbReference type="EMBL" id="CAJVPJ010000716">
    <property type="protein sequence ID" value="CAG8551367.1"/>
    <property type="molecule type" value="Genomic_DNA"/>
</dbReference>
<name>A0A9N9B0G3_9GLOM</name>
<dbReference type="AlphaFoldDB" id="A0A9N9B0G3"/>
<feature type="compositionally biased region" description="Polar residues" evidence="1">
    <location>
        <begin position="37"/>
        <end position="48"/>
    </location>
</feature>
<proteinExistence type="predicted"/>
<sequence>MIPPDLANNDNDARNPVTCNKQKKGIHCPVLIGGPETGNTNPAGTTQPPVGPPSLERI</sequence>
<evidence type="ECO:0000313" key="2">
    <source>
        <dbReference type="EMBL" id="CAG8551367.1"/>
    </source>
</evidence>
<feature type="region of interest" description="Disordered" evidence="1">
    <location>
        <begin position="30"/>
        <end position="58"/>
    </location>
</feature>
<evidence type="ECO:0000313" key="3">
    <source>
        <dbReference type="Proteomes" id="UP000789572"/>
    </source>
</evidence>
<comment type="caution">
    <text evidence="2">The sequence shown here is derived from an EMBL/GenBank/DDBJ whole genome shotgun (WGS) entry which is preliminary data.</text>
</comment>
<feature type="region of interest" description="Disordered" evidence="1">
    <location>
        <begin position="1"/>
        <end position="20"/>
    </location>
</feature>
<organism evidence="2 3">
    <name type="scientific">Paraglomus occultum</name>
    <dbReference type="NCBI Taxonomy" id="144539"/>
    <lineage>
        <taxon>Eukaryota</taxon>
        <taxon>Fungi</taxon>
        <taxon>Fungi incertae sedis</taxon>
        <taxon>Mucoromycota</taxon>
        <taxon>Glomeromycotina</taxon>
        <taxon>Glomeromycetes</taxon>
        <taxon>Paraglomerales</taxon>
        <taxon>Paraglomeraceae</taxon>
        <taxon>Paraglomus</taxon>
    </lineage>
</organism>
<dbReference type="Proteomes" id="UP000789572">
    <property type="component" value="Unassembled WGS sequence"/>
</dbReference>
<evidence type="ECO:0000256" key="1">
    <source>
        <dbReference type="SAM" id="MobiDB-lite"/>
    </source>
</evidence>
<accession>A0A9N9B0G3</accession>